<dbReference type="GO" id="GO:0005737">
    <property type="term" value="C:cytoplasm"/>
    <property type="evidence" value="ECO:0007669"/>
    <property type="project" value="TreeGrafter"/>
</dbReference>
<sequence length="284" mass="31986">MRTYAVHNEKGPDSVLIFANLRDTKSIERAKTEEADYSKVFKIVISRSPVRANSSVLYSYPQCNPEAAMNNIKDYLLEYMKKETIAVEQRIKQFADEEYEKFNNLKTAAMKEQGFLNSFIQEMSQQQKHEVQHKAILDAVKEADKMLCVDVCSPEYGTKINKSTRPSPKRQKSSPAAPSSYDAEAIFEMEGSEDNKSVSGTDVEESDREDTAEGAITMPVRHSVPKHSIAKSLPMDIPTFLTQNRNHPRQENVNIAESIKALAQSVHGDAVFGELPRPRVSNQL</sequence>
<evidence type="ECO:0000313" key="3">
    <source>
        <dbReference type="Proteomes" id="UP000410492"/>
    </source>
</evidence>
<dbReference type="AlphaFoldDB" id="A0A653CGY2"/>
<name>A0A653CGY2_CALMS</name>
<keyword evidence="3" id="KW-1185">Reference proteome</keyword>
<dbReference type="OrthoDB" id="9992964at2759"/>
<protein>
    <submittedName>
        <fullName evidence="2">Uncharacterized protein</fullName>
    </submittedName>
</protein>
<gene>
    <name evidence="2" type="ORF">CALMAC_LOCUS8999</name>
</gene>
<evidence type="ECO:0000256" key="1">
    <source>
        <dbReference type="SAM" id="MobiDB-lite"/>
    </source>
</evidence>
<reference evidence="2 3" key="1">
    <citation type="submission" date="2019-01" db="EMBL/GenBank/DDBJ databases">
        <authorList>
            <person name="Sayadi A."/>
        </authorList>
    </citation>
    <scope>NUCLEOTIDE SEQUENCE [LARGE SCALE GENOMIC DNA]</scope>
</reference>
<dbReference type="EMBL" id="CAACVG010007802">
    <property type="protein sequence ID" value="VEN47137.1"/>
    <property type="molecule type" value="Genomic_DNA"/>
</dbReference>
<dbReference type="PANTHER" id="PTHR21844:SF2">
    <property type="entry name" value="PROLINE-RICH AKT1 SUBSTRATE 1"/>
    <property type="match status" value="1"/>
</dbReference>
<dbReference type="GO" id="GO:0032007">
    <property type="term" value="P:negative regulation of TOR signaling"/>
    <property type="evidence" value="ECO:0007669"/>
    <property type="project" value="InterPro"/>
</dbReference>
<dbReference type="PANTHER" id="PTHR21844">
    <property type="entry name" value="AKT1 SUBSTRATE 1 PROTEIN"/>
    <property type="match status" value="1"/>
</dbReference>
<feature type="compositionally biased region" description="Acidic residues" evidence="1">
    <location>
        <begin position="202"/>
        <end position="212"/>
    </location>
</feature>
<dbReference type="Proteomes" id="UP000410492">
    <property type="component" value="Unassembled WGS sequence"/>
</dbReference>
<feature type="region of interest" description="Disordered" evidence="1">
    <location>
        <begin position="158"/>
        <end position="221"/>
    </location>
</feature>
<dbReference type="GO" id="GO:0048011">
    <property type="term" value="P:neurotrophin TRK receptor signaling pathway"/>
    <property type="evidence" value="ECO:0007669"/>
    <property type="project" value="InterPro"/>
</dbReference>
<dbReference type="InterPro" id="IPR026682">
    <property type="entry name" value="AKT1S1"/>
</dbReference>
<organism evidence="2 3">
    <name type="scientific">Callosobruchus maculatus</name>
    <name type="common">Southern cowpea weevil</name>
    <name type="synonym">Pulse bruchid</name>
    <dbReference type="NCBI Taxonomy" id="64391"/>
    <lineage>
        <taxon>Eukaryota</taxon>
        <taxon>Metazoa</taxon>
        <taxon>Ecdysozoa</taxon>
        <taxon>Arthropoda</taxon>
        <taxon>Hexapoda</taxon>
        <taxon>Insecta</taxon>
        <taxon>Pterygota</taxon>
        <taxon>Neoptera</taxon>
        <taxon>Endopterygota</taxon>
        <taxon>Coleoptera</taxon>
        <taxon>Polyphaga</taxon>
        <taxon>Cucujiformia</taxon>
        <taxon>Chrysomeloidea</taxon>
        <taxon>Chrysomelidae</taxon>
        <taxon>Bruchinae</taxon>
        <taxon>Bruchini</taxon>
        <taxon>Callosobruchus</taxon>
    </lineage>
</organism>
<evidence type="ECO:0000313" key="2">
    <source>
        <dbReference type="EMBL" id="VEN47137.1"/>
    </source>
</evidence>
<proteinExistence type="predicted"/>
<accession>A0A653CGY2</accession>